<dbReference type="Proteomes" id="UP000085678">
    <property type="component" value="Unplaced"/>
</dbReference>
<evidence type="ECO:0000313" key="3">
    <source>
        <dbReference type="Proteomes" id="UP000085678"/>
    </source>
</evidence>
<dbReference type="KEGG" id="lak:106179177"/>
<organism evidence="3 4">
    <name type="scientific">Lingula anatina</name>
    <name type="common">Brachiopod</name>
    <name type="synonym">Lingula unguis</name>
    <dbReference type="NCBI Taxonomy" id="7574"/>
    <lineage>
        <taxon>Eukaryota</taxon>
        <taxon>Metazoa</taxon>
        <taxon>Spiralia</taxon>
        <taxon>Lophotrochozoa</taxon>
        <taxon>Brachiopoda</taxon>
        <taxon>Linguliformea</taxon>
        <taxon>Lingulata</taxon>
        <taxon>Lingulida</taxon>
        <taxon>Linguloidea</taxon>
        <taxon>Lingulidae</taxon>
        <taxon>Lingula</taxon>
    </lineage>
</organism>
<proteinExistence type="predicted"/>
<dbReference type="InterPro" id="IPR052514">
    <property type="entry name" value="SAM-dependent_MTase"/>
</dbReference>
<dbReference type="InParanoid" id="A0A1S3K6B2"/>
<evidence type="ECO:0000313" key="4">
    <source>
        <dbReference type="RefSeq" id="XP_013418165.1"/>
    </source>
</evidence>
<name>A0A1S3K6B2_LINAN</name>
<dbReference type="InterPro" id="IPR029063">
    <property type="entry name" value="SAM-dependent_MTases_sf"/>
</dbReference>
<dbReference type="RefSeq" id="XP_013418165.1">
    <property type="nucleotide sequence ID" value="XM_013562711.1"/>
</dbReference>
<keyword evidence="1" id="KW-0812">Transmembrane</keyword>
<dbReference type="Pfam" id="PF05050">
    <property type="entry name" value="Methyltransf_21"/>
    <property type="match status" value="1"/>
</dbReference>
<keyword evidence="3" id="KW-1185">Reference proteome</keyword>
<dbReference type="SUPFAM" id="SSF53335">
    <property type="entry name" value="S-adenosyl-L-methionine-dependent methyltransferases"/>
    <property type="match status" value="1"/>
</dbReference>
<keyword evidence="1" id="KW-1133">Transmembrane helix</keyword>
<gene>
    <name evidence="4" type="primary">LOC106179177</name>
</gene>
<dbReference type="Gene3D" id="3.40.50.150">
    <property type="entry name" value="Vaccinia Virus protein VP39"/>
    <property type="match status" value="1"/>
</dbReference>
<dbReference type="NCBIfam" id="TIGR01444">
    <property type="entry name" value="fkbM_fam"/>
    <property type="match status" value="1"/>
</dbReference>
<sequence>MARKYNIQVAFIAIIVVVLLYFKQTKIKGFLIKNLYSGTPKTARTQRFPAIISNLVSEKEWEKISCVPFKVDRNISTPICIYNLTEGDNLSKVLSRGTVWQPHLIKTIQILKRDPELQLIDLGANLGTWTLSAARLGRKVLAAEMFPPTVIRLRKSIQLGNLQDLVTLVPKPLSDTRENVTIYLCRKSKMAINILMRKCSSPSPYVASTITMDDLTAYLPNGFTKAFMKIDIEGMELRVFNRSDHFLKTVDVPVILMEWRFYIRATLEPKCSYFISFMSRMDYIPFRHLAGPAGKLGPLLEDTHWLHITDLYLIKKTYLKSNFAHLQ</sequence>
<dbReference type="InterPro" id="IPR006342">
    <property type="entry name" value="FkbM_mtfrase"/>
</dbReference>
<dbReference type="AlphaFoldDB" id="A0A1S3K6B2"/>
<dbReference type="OrthoDB" id="430136at2759"/>
<feature type="transmembrane region" description="Helical" evidence="1">
    <location>
        <begin position="6"/>
        <end position="22"/>
    </location>
</feature>
<protein>
    <submittedName>
        <fullName evidence="4">Uncharacterized protein LOC106179177</fullName>
    </submittedName>
</protein>
<accession>A0A1S3K6B2</accession>
<dbReference type="PANTHER" id="PTHR34203">
    <property type="entry name" value="METHYLTRANSFERASE, FKBM FAMILY PROTEIN"/>
    <property type="match status" value="1"/>
</dbReference>
<feature type="domain" description="Methyltransferase FkbM" evidence="2">
    <location>
        <begin position="121"/>
        <end position="284"/>
    </location>
</feature>
<evidence type="ECO:0000259" key="2">
    <source>
        <dbReference type="Pfam" id="PF05050"/>
    </source>
</evidence>
<evidence type="ECO:0000256" key="1">
    <source>
        <dbReference type="SAM" id="Phobius"/>
    </source>
</evidence>
<dbReference type="GeneID" id="106179177"/>
<dbReference type="PANTHER" id="PTHR34203:SF15">
    <property type="entry name" value="SLL1173 PROTEIN"/>
    <property type="match status" value="1"/>
</dbReference>
<reference evidence="4" key="1">
    <citation type="submission" date="2025-08" db="UniProtKB">
        <authorList>
            <consortium name="RefSeq"/>
        </authorList>
    </citation>
    <scope>IDENTIFICATION</scope>
    <source>
        <tissue evidence="4">Gonads</tissue>
    </source>
</reference>
<keyword evidence="1" id="KW-0472">Membrane</keyword>